<evidence type="ECO:0000313" key="3">
    <source>
        <dbReference type="Proteomes" id="UP000301751"/>
    </source>
</evidence>
<comment type="caution">
    <text evidence="2">The sequence shown here is derived from an EMBL/GenBank/DDBJ whole genome shotgun (WGS) entry which is preliminary data.</text>
</comment>
<reference evidence="3" key="1">
    <citation type="submission" date="2019-03" db="EMBL/GenBank/DDBJ databases">
        <title>Aquabacterium pictum sp.nov., the first bacteriochlorophyll a-containing freshwater bacterium in the genus Aquabacterium of the class Betaproteobacteria.</title>
        <authorList>
            <person name="Hirose S."/>
            <person name="Tank M."/>
            <person name="Hara E."/>
            <person name="Tamaki H."/>
            <person name="Takaichi S."/>
            <person name="Haruta S."/>
            <person name="Hanada S."/>
        </authorList>
    </citation>
    <scope>NUCLEOTIDE SEQUENCE [LARGE SCALE GENOMIC DNA]</scope>
    <source>
        <strain evidence="3">W35</strain>
    </source>
</reference>
<keyword evidence="3" id="KW-1185">Reference proteome</keyword>
<accession>A0A480ATB5</accession>
<gene>
    <name evidence="2" type="ORF">AQPW35_37140</name>
</gene>
<sequence>MDARLGWALAVVGVALGWVQWGWQGVLLALSVIVFWLLLQFTRALRAMRVAGGAPVGHVASAVMLQAHLKKGHRLMDIILLTRSLGEKLADDPETFRWTDASGASVTVELVKGRCVRWSFARPPEPA</sequence>
<proteinExistence type="predicted"/>
<dbReference type="OrthoDB" id="8907926at2"/>
<evidence type="ECO:0008006" key="4">
    <source>
        <dbReference type="Google" id="ProtNLM"/>
    </source>
</evidence>
<evidence type="ECO:0000313" key="2">
    <source>
        <dbReference type="EMBL" id="GCL64633.1"/>
    </source>
</evidence>
<keyword evidence="1" id="KW-1133">Transmembrane helix</keyword>
<organism evidence="2 3">
    <name type="scientific">Pseudaquabacterium pictum</name>
    <dbReference type="NCBI Taxonomy" id="2315236"/>
    <lineage>
        <taxon>Bacteria</taxon>
        <taxon>Pseudomonadati</taxon>
        <taxon>Pseudomonadota</taxon>
        <taxon>Betaproteobacteria</taxon>
        <taxon>Burkholderiales</taxon>
        <taxon>Sphaerotilaceae</taxon>
        <taxon>Pseudaquabacterium</taxon>
    </lineage>
</organism>
<dbReference type="Proteomes" id="UP000301751">
    <property type="component" value="Unassembled WGS sequence"/>
</dbReference>
<keyword evidence="1" id="KW-0472">Membrane</keyword>
<evidence type="ECO:0000256" key="1">
    <source>
        <dbReference type="SAM" id="Phobius"/>
    </source>
</evidence>
<dbReference type="AlphaFoldDB" id="A0A480ATB5"/>
<protein>
    <recommendedName>
        <fullName evidence="4">Glycerate kinase</fullName>
    </recommendedName>
</protein>
<name>A0A480ATB5_9BURK</name>
<keyword evidence="1" id="KW-0812">Transmembrane</keyword>
<feature type="transmembrane region" description="Helical" evidence="1">
    <location>
        <begin position="20"/>
        <end position="39"/>
    </location>
</feature>
<dbReference type="RefSeq" id="WP_137734356.1">
    <property type="nucleotide sequence ID" value="NZ_BJCL01000010.1"/>
</dbReference>
<dbReference type="EMBL" id="BJCL01000010">
    <property type="protein sequence ID" value="GCL64633.1"/>
    <property type="molecule type" value="Genomic_DNA"/>
</dbReference>